<organism evidence="2 3">
    <name type="scientific">Nocardioides marinquilinus</name>
    <dbReference type="NCBI Taxonomy" id="1210400"/>
    <lineage>
        <taxon>Bacteria</taxon>
        <taxon>Bacillati</taxon>
        <taxon>Actinomycetota</taxon>
        <taxon>Actinomycetes</taxon>
        <taxon>Propionibacteriales</taxon>
        <taxon>Nocardioidaceae</taxon>
        <taxon>Nocardioides</taxon>
    </lineage>
</organism>
<reference evidence="3" key="1">
    <citation type="journal article" date="2019" name="Int. J. Syst. Evol. Microbiol.">
        <title>The Global Catalogue of Microorganisms (GCM) 10K type strain sequencing project: providing services to taxonomists for standard genome sequencing and annotation.</title>
        <authorList>
            <consortium name="The Broad Institute Genomics Platform"/>
            <consortium name="The Broad Institute Genome Sequencing Center for Infectious Disease"/>
            <person name="Wu L."/>
            <person name="Ma J."/>
        </authorList>
    </citation>
    <scope>NUCLEOTIDE SEQUENCE [LARGE SCALE GENOMIC DNA]</scope>
    <source>
        <strain evidence="3">JCM 18459</strain>
    </source>
</reference>
<dbReference type="SUPFAM" id="SSF82171">
    <property type="entry name" value="DPP6 N-terminal domain-like"/>
    <property type="match status" value="1"/>
</dbReference>
<feature type="chain" id="PRO_5046297215" description="PKD domain-containing protein" evidence="1">
    <location>
        <begin position="32"/>
        <end position="432"/>
    </location>
</feature>
<sequence>MLVRSRAGTAFAGLTLAAAALAGPLPGAVHAADAADAAEAATAPSPAAAAPAAASPSGSVVFVRNYNVWIARADGTVQRPLTSDGSFGNQWLSPSQADDGTVVAAHDERIVVMNPAGRVLRRLDPPALTSSVGERLDGTPTDVAISPDGSLVAYTFALFSCPPAADCDTRSVTAYTRVDEVTDPARFGTTFGDAPGWIGDHRTVQGGGQIPVVRLHDLGTTGGFEWFRDSQISSPGRELTEPAVSRDGQFVASIRGWGDHTSVLWSRVNGSASTGRPGVPTPVAETNEEPLSGPAFSADGAVLAWTTAAGITYKPEPGDWRVQPVLTIDRGSQPSFSAARYSVPAPQVVTRPSISGTAKAGRTLTARPGSWTPGTTSLAYTWLRDGRPVAGARARTYRVGSRDAGHRISVRVTAKGAGGTTTVTSTAVRVGR</sequence>
<evidence type="ECO:0000313" key="2">
    <source>
        <dbReference type="EMBL" id="GAA5152093.1"/>
    </source>
</evidence>
<dbReference type="Gene3D" id="2.60.40.2700">
    <property type="match status" value="1"/>
</dbReference>
<protein>
    <recommendedName>
        <fullName evidence="4">PKD domain-containing protein</fullName>
    </recommendedName>
</protein>
<dbReference type="Proteomes" id="UP001500221">
    <property type="component" value="Unassembled WGS sequence"/>
</dbReference>
<dbReference type="EMBL" id="BAABKG010000004">
    <property type="protein sequence ID" value="GAA5152093.1"/>
    <property type="molecule type" value="Genomic_DNA"/>
</dbReference>
<accession>A0ABP9PU57</accession>
<evidence type="ECO:0008006" key="4">
    <source>
        <dbReference type="Google" id="ProtNLM"/>
    </source>
</evidence>
<keyword evidence="1" id="KW-0732">Signal</keyword>
<evidence type="ECO:0000313" key="3">
    <source>
        <dbReference type="Proteomes" id="UP001500221"/>
    </source>
</evidence>
<name>A0ABP9PU57_9ACTN</name>
<feature type="signal peptide" evidence="1">
    <location>
        <begin position="1"/>
        <end position="31"/>
    </location>
</feature>
<keyword evidence="3" id="KW-1185">Reference proteome</keyword>
<proteinExistence type="predicted"/>
<dbReference type="RefSeq" id="WP_345460665.1">
    <property type="nucleotide sequence ID" value="NZ_BAABKG010000004.1"/>
</dbReference>
<comment type="caution">
    <text evidence="2">The sequence shown here is derived from an EMBL/GenBank/DDBJ whole genome shotgun (WGS) entry which is preliminary data.</text>
</comment>
<evidence type="ECO:0000256" key="1">
    <source>
        <dbReference type="SAM" id="SignalP"/>
    </source>
</evidence>
<gene>
    <name evidence="2" type="ORF">GCM10023340_31840</name>
</gene>